<name>A0ABR1IZW6_9AGAR</name>
<accession>A0ABR1IZW6</accession>
<sequence>MIPRHDCVFNCNAEFYHSLWSTSPGPDFALGTAGGNVLIEMTSPTYGLASSSYPSAASGWAAYYQEGGYEDVVPPLVVIDDQVRIGQCWSLEGEQGHIAIRLAAPINVTHVAFHYPNYEELRAQESRAAPQNVAIWALVEEEILEEQQKTTQLITRPGDYFMQPKRRFDRKLVRAKKFVQITSIFFNPQKGTRQLSETEADARKLTTALVVTEVISNWGAPRTCLYRIAVHGKEM</sequence>
<keyword evidence="3" id="KW-1133">Transmembrane helix</keyword>
<dbReference type="InterPro" id="IPR045119">
    <property type="entry name" value="SUN1-5"/>
</dbReference>
<dbReference type="EMBL" id="JBANRG010000045">
    <property type="protein sequence ID" value="KAK7446042.1"/>
    <property type="molecule type" value="Genomic_DNA"/>
</dbReference>
<evidence type="ECO:0000313" key="6">
    <source>
        <dbReference type="EMBL" id="KAK7446042.1"/>
    </source>
</evidence>
<evidence type="ECO:0000256" key="2">
    <source>
        <dbReference type="ARBA" id="ARBA00022692"/>
    </source>
</evidence>
<comment type="subcellular location">
    <subcellularLocation>
        <location evidence="1">Membrane</location>
    </subcellularLocation>
</comment>
<dbReference type="PROSITE" id="PS51469">
    <property type="entry name" value="SUN"/>
    <property type="match status" value="1"/>
</dbReference>
<keyword evidence="7" id="KW-1185">Reference proteome</keyword>
<evidence type="ECO:0000259" key="5">
    <source>
        <dbReference type="PROSITE" id="PS51469"/>
    </source>
</evidence>
<evidence type="ECO:0000256" key="1">
    <source>
        <dbReference type="ARBA" id="ARBA00004370"/>
    </source>
</evidence>
<keyword evidence="2" id="KW-0812">Transmembrane</keyword>
<comment type="caution">
    <text evidence="6">The sequence shown here is derived from an EMBL/GenBank/DDBJ whole genome shotgun (WGS) entry which is preliminary data.</text>
</comment>
<evidence type="ECO:0000313" key="7">
    <source>
        <dbReference type="Proteomes" id="UP001498398"/>
    </source>
</evidence>
<feature type="domain" description="SUN" evidence="5">
    <location>
        <begin position="34"/>
        <end position="235"/>
    </location>
</feature>
<dbReference type="Pfam" id="PF07738">
    <property type="entry name" value="Sad1_UNC"/>
    <property type="match status" value="1"/>
</dbReference>
<proteinExistence type="predicted"/>
<dbReference type="Proteomes" id="UP001498398">
    <property type="component" value="Unassembled WGS sequence"/>
</dbReference>
<evidence type="ECO:0000256" key="4">
    <source>
        <dbReference type="ARBA" id="ARBA00023136"/>
    </source>
</evidence>
<dbReference type="PANTHER" id="PTHR12911:SF8">
    <property type="entry name" value="KLAROID PROTEIN-RELATED"/>
    <property type="match status" value="1"/>
</dbReference>
<reference evidence="6 7" key="1">
    <citation type="submission" date="2024-01" db="EMBL/GenBank/DDBJ databases">
        <title>A draft genome for the cacao thread blight pathogen Marasmiellus scandens.</title>
        <authorList>
            <person name="Baruah I.K."/>
            <person name="Leung J."/>
            <person name="Bukari Y."/>
            <person name="Amoako-Attah I."/>
            <person name="Meinhardt L.W."/>
            <person name="Bailey B.A."/>
            <person name="Cohen S.P."/>
        </authorList>
    </citation>
    <scope>NUCLEOTIDE SEQUENCE [LARGE SCALE GENOMIC DNA]</scope>
    <source>
        <strain evidence="6 7">GH-19</strain>
    </source>
</reference>
<dbReference type="InterPro" id="IPR012919">
    <property type="entry name" value="SUN_dom"/>
</dbReference>
<keyword evidence="4" id="KW-0472">Membrane</keyword>
<dbReference type="Gene3D" id="2.60.120.260">
    <property type="entry name" value="Galactose-binding domain-like"/>
    <property type="match status" value="1"/>
</dbReference>
<dbReference type="PANTHER" id="PTHR12911">
    <property type="entry name" value="SAD1/UNC-84-LIKE PROTEIN-RELATED"/>
    <property type="match status" value="1"/>
</dbReference>
<evidence type="ECO:0000256" key="3">
    <source>
        <dbReference type="ARBA" id="ARBA00022989"/>
    </source>
</evidence>
<organism evidence="6 7">
    <name type="scientific">Marasmiellus scandens</name>
    <dbReference type="NCBI Taxonomy" id="2682957"/>
    <lineage>
        <taxon>Eukaryota</taxon>
        <taxon>Fungi</taxon>
        <taxon>Dikarya</taxon>
        <taxon>Basidiomycota</taxon>
        <taxon>Agaricomycotina</taxon>
        <taxon>Agaricomycetes</taxon>
        <taxon>Agaricomycetidae</taxon>
        <taxon>Agaricales</taxon>
        <taxon>Marasmiineae</taxon>
        <taxon>Omphalotaceae</taxon>
        <taxon>Marasmiellus</taxon>
    </lineage>
</organism>
<gene>
    <name evidence="6" type="ORF">VKT23_014665</name>
</gene>
<protein>
    <recommendedName>
        <fullName evidence="5">SUN domain-containing protein</fullName>
    </recommendedName>
</protein>